<name>A0A506U3Q8_9HYPH</name>
<evidence type="ECO:0000256" key="2">
    <source>
        <dbReference type="ARBA" id="ARBA00022692"/>
    </source>
</evidence>
<dbReference type="AlphaFoldDB" id="A0A506U3Q8"/>
<dbReference type="EMBL" id="VHLH01000018">
    <property type="protein sequence ID" value="TPW27966.1"/>
    <property type="molecule type" value="Genomic_DNA"/>
</dbReference>
<accession>A0A506U3Q8</accession>
<dbReference type="Gene3D" id="1.20.120.550">
    <property type="entry name" value="Membrane associated eicosanoid/glutathione metabolism-like domain"/>
    <property type="match status" value="1"/>
</dbReference>
<organism evidence="6 7">
    <name type="scientific">Pararhizobium mangrovi</name>
    <dbReference type="NCBI Taxonomy" id="2590452"/>
    <lineage>
        <taxon>Bacteria</taxon>
        <taxon>Pseudomonadati</taxon>
        <taxon>Pseudomonadota</taxon>
        <taxon>Alphaproteobacteria</taxon>
        <taxon>Hyphomicrobiales</taxon>
        <taxon>Rhizobiaceae</taxon>
        <taxon>Rhizobium/Agrobacterium group</taxon>
        <taxon>Pararhizobium</taxon>
    </lineage>
</organism>
<evidence type="ECO:0000256" key="5">
    <source>
        <dbReference type="SAM" id="Phobius"/>
    </source>
</evidence>
<keyword evidence="2 5" id="KW-0812">Transmembrane</keyword>
<sequence length="136" mass="14671">MEAMTGVPIELSLLGWSVVLLIVYMLTQSGIATKDRGLTWNAGPRDEAPTELSKEAGRADRALRNYLETWPAFIALALAVVVAGVAGGLTATGAWIWFVARIVYLPLYVLGVPYVRSIAWAASIVGLVLMLIPLIF</sequence>
<dbReference type="RefSeq" id="WP_141167012.1">
    <property type="nucleotide sequence ID" value="NZ_VHLH01000018.1"/>
</dbReference>
<dbReference type="Proteomes" id="UP000320314">
    <property type="component" value="Unassembled WGS sequence"/>
</dbReference>
<evidence type="ECO:0000256" key="4">
    <source>
        <dbReference type="ARBA" id="ARBA00023136"/>
    </source>
</evidence>
<evidence type="ECO:0000313" key="7">
    <source>
        <dbReference type="Proteomes" id="UP000320314"/>
    </source>
</evidence>
<dbReference type="InterPro" id="IPR001129">
    <property type="entry name" value="Membr-assoc_MAPEG"/>
</dbReference>
<comment type="subcellular location">
    <subcellularLocation>
        <location evidence="1">Membrane</location>
    </subcellularLocation>
</comment>
<comment type="caution">
    <text evidence="6">The sequence shown here is derived from an EMBL/GenBank/DDBJ whole genome shotgun (WGS) entry which is preliminary data.</text>
</comment>
<feature type="transmembrane region" description="Helical" evidence="5">
    <location>
        <begin position="6"/>
        <end position="26"/>
    </location>
</feature>
<feature type="transmembrane region" description="Helical" evidence="5">
    <location>
        <begin position="73"/>
        <end position="98"/>
    </location>
</feature>
<evidence type="ECO:0000256" key="1">
    <source>
        <dbReference type="ARBA" id="ARBA00004370"/>
    </source>
</evidence>
<dbReference type="Pfam" id="PF01124">
    <property type="entry name" value="MAPEG"/>
    <property type="match status" value="1"/>
</dbReference>
<dbReference type="SUPFAM" id="SSF161084">
    <property type="entry name" value="MAPEG domain-like"/>
    <property type="match status" value="1"/>
</dbReference>
<keyword evidence="3 5" id="KW-1133">Transmembrane helix</keyword>
<gene>
    <name evidence="6" type="ORF">FJU11_10510</name>
</gene>
<keyword evidence="4 5" id="KW-0472">Membrane</keyword>
<dbReference type="PANTHER" id="PTHR35371:SF1">
    <property type="entry name" value="BLR7753 PROTEIN"/>
    <property type="match status" value="1"/>
</dbReference>
<keyword evidence="7" id="KW-1185">Reference proteome</keyword>
<evidence type="ECO:0008006" key="8">
    <source>
        <dbReference type="Google" id="ProtNLM"/>
    </source>
</evidence>
<dbReference type="GO" id="GO:0016020">
    <property type="term" value="C:membrane"/>
    <property type="evidence" value="ECO:0007669"/>
    <property type="project" value="UniProtKB-SubCell"/>
</dbReference>
<protein>
    <recommendedName>
        <fullName evidence="8">MAPEG family protein</fullName>
    </recommendedName>
</protein>
<dbReference type="PANTHER" id="PTHR35371">
    <property type="entry name" value="INNER MEMBRANE PROTEIN"/>
    <property type="match status" value="1"/>
</dbReference>
<feature type="transmembrane region" description="Helical" evidence="5">
    <location>
        <begin position="118"/>
        <end position="135"/>
    </location>
</feature>
<proteinExistence type="predicted"/>
<dbReference type="OrthoDB" id="7743618at2"/>
<reference evidence="6 7" key="1">
    <citation type="submission" date="2019-06" db="EMBL/GenBank/DDBJ databases">
        <authorList>
            <person name="Li M."/>
        </authorList>
    </citation>
    <scope>NUCLEOTIDE SEQUENCE [LARGE SCALE GENOMIC DNA]</scope>
    <source>
        <strain evidence="6 7">BGMRC6574</strain>
    </source>
</reference>
<dbReference type="InterPro" id="IPR023352">
    <property type="entry name" value="MAPEG-like_dom_sf"/>
</dbReference>
<evidence type="ECO:0000256" key="3">
    <source>
        <dbReference type="ARBA" id="ARBA00022989"/>
    </source>
</evidence>
<evidence type="ECO:0000313" key="6">
    <source>
        <dbReference type="EMBL" id="TPW27966.1"/>
    </source>
</evidence>